<dbReference type="EMBL" id="JBHUHP010000010">
    <property type="protein sequence ID" value="MFD2092376.1"/>
    <property type="molecule type" value="Genomic_DNA"/>
</dbReference>
<feature type="transmembrane region" description="Helical" evidence="1">
    <location>
        <begin position="540"/>
        <end position="557"/>
    </location>
</feature>
<feature type="transmembrane region" description="Helical" evidence="1">
    <location>
        <begin position="228"/>
        <end position="247"/>
    </location>
</feature>
<accession>A0ABW4XAB1</accession>
<keyword evidence="1" id="KW-1133">Transmembrane helix</keyword>
<reference evidence="3" key="1">
    <citation type="journal article" date="2019" name="Int. J. Syst. Evol. Microbiol.">
        <title>The Global Catalogue of Microorganisms (GCM) 10K type strain sequencing project: providing services to taxonomists for standard genome sequencing and annotation.</title>
        <authorList>
            <consortium name="The Broad Institute Genomics Platform"/>
            <consortium name="The Broad Institute Genome Sequencing Center for Infectious Disease"/>
            <person name="Wu L."/>
            <person name="Ma J."/>
        </authorList>
    </citation>
    <scope>NUCLEOTIDE SEQUENCE [LARGE SCALE GENOMIC DNA]</scope>
    <source>
        <strain evidence="3">JCM 3338</strain>
    </source>
</reference>
<feature type="transmembrane region" description="Helical" evidence="1">
    <location>
        <begin position="767"/>
        <end position="787"/>
    </location>
</feature>
<feature type="transmembrane region" description="Helical" evidence="1">
    <location>
        <begin position="195"/>
        <end position="216"/>
    </location>
</feature>
<evidence type="ECO:0000256" key="1">
    <source>
        <dbReference type="SAM" id="Phobius"/>
    </source>
</evidence>
<feature type="transmembrane region" description="Helical" evidence="1">
    <location>
        <begin position="736"/>
        <end position="755"/>
    </location>
</feature>
<evidence type="ECO:0000313" key="2">
    <source>
        <dbReference type="EMBL" id="MFD2092376.1"/>
    </source>
</evidence>
<evidence type="ECO:0000313" key="3">
    <source>
        <dbReference type="Proteomes" id="UP001597402"/>
    </source>
</evidence>
<feature type="transmembrane region" description="Helical" evidence="1">
    <location>
        <begin position="352"/>
        <end position="374"/>
    </location>
</feature>
<sequence>MTSVVERDAVTTAGRVHRLMPGTELLGEYRDSAYEEPKFLVQRADGQAMQLPRLLYRVACSLDGRGDGEIAADLSAELGTVLTAEQVSFLVEERLAPVGLVVPEGSDTDRPGDGTVAPPMPVRNDLLLALRYRVGVIPAGVVWRIAGVFQPLFRRPVWSVLLATFVLVDAWIALQGNLLDLLVSGVGDMGRRPGLVLAVLGLTVLSGVLHEFGHVGACRYGGGRPGDIGVGLYLVWPAFYSTVTDSYRLDRVGRLRTDLGGLYIDAVFMAGLGLVYLHTGEAWLLIALLGMHVEAAWQLLPSLRLDGYYILADLVGVPDLFSYVRPTLLSLLPGRTPPAAVRELKPRSRRIIVLWVAAVVPTLLFWLAVLLVALPRLLPAAWHALLDYLQVLDRAARDGAIVTTTVGVTELMFLLLPWAGGAMALWMLVTVAARPLAARSGLARVGTGTWAAARRLAALAGLVGIGALLVLRVAQVARSHPATAEETRLAESALSAVHEDARGPAVGAAEWLVREQLVLFARATGAFERHSTVVAGAREMAVLACAVLVVLPIVLVGMRRLPPLAVGLPLLATLAMGPAVTTFATVGSGTVGAAWAAAGVVLLACSQRRGTAVVAALAVTVGVATEPLVAVPLVAALAAWPSSRRARHAGPKDVRRWLAVALILPLGAVVAALASGPTATAVHGTPLDASERTVLLLTVGVLVAAGLLLRPLRPWAVAAGAATVPAALSWPGTGDALALALVTGTVLAVLVAATFIRRQVAPRPNPLHRAAVAVPVLVLVLVGALFLPASAPVPPHAALASWITAPDGPSGTLLVPPGLWGDLVRDGVPPSRLVRAGTGVAADADWTVTVGAPTPGTEPAATFVRGATVLTVAMSEQARAEAQEQAQAQARAQEAARAEEAARQATQLQQVEQQTARRSFGSLLTERPGFTASPAALAALRDGSVDMRVLVVLDALTQEYAVTVSDVPVAAGDDGSRPRHQVLITSLAYRPISDPEAATFLTQWLAAWAPPFTPSAVTPGPDGLLVGWVPKSPPA</sequence>
<dbReference type="RefSeq" id="WP_376876136.1">
    <property type="nucleotide sequence ID" value="NZ_JBHUHP010000010.1"/>
</dbReference>
<feature type="transmembrane region" description="Helical" evidence="1">
    <location>
        <begin position="156"/>
        <end position="174"/>
    </location>
</feature>
<feature type="transmembrane region" description="Helical" evidence="1">
    <location>
        <begin position="415"/>
        <end position="436"/>
    </location>
</feature>
<feature type="transmembrane region" description="Helical" evidence="1">
    <location>
        <begin position="694"/>
        <end position="716"/>
    </location>
</feature>
<evidence type="ECO:0008006" key="4">
    <source>
        <dbReference type="Google" id="ProtNLM"/>
    </source>
</evidence>
<gene>
    <name evidence="2" type="ORF">ACFSHS_12435</name>
</gene>
<keyword evidence="1" id="KW-0472">Membrane</keyword>
<feature type="transmembrane region" description="Helical" evidence="1">
    <location>
        <begin position="612"/>
        <end position="637"/>
    </location>
</feature>
<keyword evidence="1" id="KW-0812">Transmembrane</keyword>
<feature type="transmembrane region" description="Helical" evidence="1">
    <location>
        <begin position="564"/>
        <end position="580"/>
    </location>
</feature>
<feature type="transmembrane region" description="Helical" evidence="1">
    <location>
        <begin position="456"/>
        <end position="474"/>
    </location>
</feature>
<keyword evidence="3" id="KW-1185">Reference proteome</keyword>
<feature type="transmembrane region" description="Helical" evidence="1">
    <location>
        <begin position="657"/>
        <end position="682"/>
    </location>
</feature>
<comment type="caution">
    <text evidence="2">The sequence shown here is derived from an EMBL/GenBank/DDBJ whole genome shotgun (WGS) entry which is preliminary data.</text>
</comment>
<dbReference type="Proteomes" id="UP001597402">
    <property type="component" value="Unassembled WGS sequence"/>
</dbReference>
<protein>
    <recommendedName>
        <fullName evidence="4">Peptide zinc metalloprotease protein</fullName>
    </recommendedName>
</protein>
<organism evidence="2 3">
    <name type="scientific">Blastococcus deserti</name>
    <dbReference type="NCBI Taxonomy" id="2259033"/>
    <lineage>
        <taxon>Bacteria</taxon>
        <taxon>Bacillati</taxon>
        <taxon>Actinomycetota</taxon>
        <taxon>Actinomycetes</taxon>
        <taxon>Geodermatophilales</taxon>
        <taxon>Geodermatophilaceae</taxon>
        <taxon>Blastococcus</taxon>
    </lineage>
</organism>
<name>A0ABW4XAB1_9ACTN</name>
<proteinExistence type="predicted"/>